<evidence type="ECO:0000256" key="6">
    <source>
        <dbReference type="ARBA" id="ARBA00023157"/>
    </source>
</evidence>
<evidence type="ECO:0000256" key="1">
    <source>
        <dbReference type="ARBA" id="ARBA00004613"/>
    </source>
</evidence>
<comment type="similarity">
    <text evidence="2 10">Belongs to the glycosyl hydrolase 28 family.</text>
</comment>
<evidence type="ECO:0000256" key="4">
    <source>
        <dbReference type="ARBA" id="ARBA00022729"/>
    </source>
</evidence>
<dbReference type="PANTHER" id="PTHR31736:SF19">
    <property type="entry name" value="PECTIN LYASE SUPERFAMILY PROTEIN-RELATED"/>
    <property type="match status" value="1"/>
</dbReference>
<accession>A0AAD2GUD7</accession>
<evidence type="ECO:0000256" key="11">
    <source>
        <dbReference type="SAM" id="SignalP"/>
    </source>
</evidence>
<dbReference type="GO" id="GO:0004650">
    <property type="term" value="F:polygalacturonase activity"/>
    <property type="evidence" value="ECO:0007669"/>
    <property type="project" value="InterPro"/>
</dbReference>
<keyword evidence="3" id="KW-0964">Secreted</keyword>
<keyword evidence="9" id="KW-0961">Cell wall biogenesis/degradation</keyword>
<dbReference type="PANTHER" id="PTHR31736">
    <property type="match status" value="1"/>
</dbReference>
<evidence type="ECO:0000256" key="5">
    <source>
        <dbReference type="ARBA" id="ARBA00022801"/>
    </source>
</evidence>
<dbReference type="EMBL" id="CAVNYO010000014">
    <property type="protein sequence ID" value="CAK5262352.1"/>
    <property type="molecule type" value="Genomic_DNA"/>
</dbReference>
<evidence type="ECO:0000256" key="9">
    <source>
        <dbReference type="ARBA" id="ARBA00023316"/>
    </source>
</evidence>
<organism evidence="12 13">
    <name type="scientific">Mycena citricolor</name>
    <dbReference type="NCBI Taxonomy" id="2018698"/>
    <lineage>
        <taxon>Eukaryota</taxon>
        <taxon>Fungi</taxon>
        <taxon>Dikarya</taxon>
        <taxon>Basidiomycota</taxon>
        <taxon>Agaricomycotina</taxon>
        <taxon>Agaricomycetes</taxon>
        <taxon>Agaricomycetidae</taxon>
        <taxon>Agaricales</taxon>
        <taxon>Marasmiineae</taxon>
        <taxon>Mycenaceae</taxon>
        <taxon>Mycena</taxon>
    </lineage>
</organism>
<feature type="signal peptide" evidence="11">
    <location>
        <begin position="1"/>
        <end position="32"/>
    </location>
</feature>
<keyword evidence="13" id="KW-1185">Reference proteome</keyword>
<evidence type="ECO:0000256" key="7">
    <source>
        <dbReference type="ARBA" id="ARBA00023180"/>
    </source>
</evidence>
<dbReference type="GO" id="GO:0071555">
    <property type="term" value="P:cell wall organization"/>
    <property type="evidence" value="ECO:0007669"/>
    <property type="project" value="UniProtKB-KW"/>
</dbReference>
<dbReference type="GO" id="GO:0005576">
    <property type="term" value="C:extracellular region"/>
    <property type="evidence" value="ECO:0007669"/>
    <property type="project" value="UniProtKB-SubCell"/>
</dbReference>
<dbReference type="InterPro" id="IPR000743">
    <property type="entry name" value="Glyco_hydro_28"/>
</dbReference>
<dbReference type="GO" id="GO:0005975">
    <property type="term" value="P:carbohydrate metabolic process"/>
    <property type="evidence" value="ECO:0007669"/>
    <property type="project" value="InterPro"/>
</dbReference>
<keyword evidence="5 10" id="KW-0378">Hydrolase</keyword>
<name>A0AAD2GUD7_9AGAR</name>
<evidence type="ECO:0000313" key="13">
    <source>
        <dbReference type="Proteomes" id="UP001295794"/>
    </source>
</evidence>
<protein>
    <recommendedName>
        <fullName evidence="14">Glycoside hydrolase family 28 protein</fullName>
    </recommendedName>
</protein>
<dbReference type="InterPro" id="IPR012334">
    <property type="entry name" value="Pectin_lyas_fold"/>
</dbReference>
<keyword evidence="8 10" id="KW-0326">Glycosidase</keyword>
<gene>
    <name evidence="12" type="ORF">MYCIT1_LOCUS986</name>
</gene>
<evidence type="ECO:0000256" key="2">
    <source>
        <dbReference type="ARBA" id="ARBA00008834"/>
    </source>
</evidence>
<feature type="chain" id="PRO_5042190949" description="Glycoside hydrolase family 28 protein" evidence="11">
    <location>
        <begin position="33"/>
        <end position="409"/>
    </location>
</feature>
<evidence type="ECO:0000256" key="8">
    <source>
        <dbReference type="ARBA" id="ARBA00023295"/>
    </source>
</evidence>
<evidence type="ECO:0000256" key="10">
    <source>
        <dbReference type="RuleBase" id="RU361169"/>
    </source>
</evidence>
<dbReference type="AlphaFoldDB" id="A0AAD2GUD7"/>
<sequence>MSLSEGTLPTMLVQSLISTALLLATFPTQTQAVIECNVLDYGAVADNVTDIGPALTAAWQNCVIPSVNSTVATDVQLLVPSGDFRLTTMVLFNHATHWNFHLVGNLYLPFNTTLGGIGGTMLQWQNCDNILFDGPGAIFGNGYRYRENNDLSLFPNRPRLVRFQTCNNIEITEITLYDAPMFHVTIIGNNNLAHDMTIRATHVGETDGFDMSGNNKCENIFRRRILLNRPLFSYVHDVIVENGDECVTVKTPTNGFRAENLICIHTAGCNIGSFGAGNTNVSVQNVWYRNVTLNETSDAGIMIKSYPDNIGFVRNITYHDFTLIGPAYPLYISVFWEGSGIDTGKLEIYDVHFDGISGYGTTTRPGVLLDCNAATPCKNITFESVYIWGGVANRYTNACGSGFFGVPPC</sequence>
<comment type="subcellular location">
    <subcellularLocation>
        <location evidence="1">Secreted</location>
    </subcellularLocation>
</comment>
<dbReference type="SUPFAM" id="SSF51126">
    <property type="entry name" value="Pectin lyase-like"/>
    <property type="match status" value="1"/>
</dbReference>
<keyword evidence="6" id="KW-1015">Disulfide bond</keyword>
<dbReference type="Pfam" id="PF00295">
    <property type="entry name" value="Glyco_hydro_28"/>
    <property type="match status" value="1"/>
</dbReference>
<evidence type="ECO:0000256" key="3">
    <source>
        <dbReference type="ARBA" id="ARBA00022525"/>
    </source>
</evidence>
<keyword evidence="4 11" id="KW-0732">Signal</keyword>
<evidence type="ECO:0000313" key="12">
    <source>
        <dbReference type="EMBL" id="CAK5262352.1"/>
    </source>
</evidence>
<dbReference type="Proteomes" id="UP001295794">
    <property type="component" value="Unassembled WGS sequence"/>
</dbReference>
<proteinExistence type="inferred from homology"/>
<dbReference type="Gene3D" id="2.160.20.10">
    <property type="entry name" value="Single-stranded right-handed beta-helix, Pectin lyase-like"/>
    <property type="match status" value="1"/>
</dbReference>
<evidence type="ECO:0008006" key="14">
    <source>
        <dbReference type="Google" id="ProtNLM"/>
    </source>
</evidence>
<comment type="caution">
    <text evidence="12">The sequence shown here is derived from an EMBL/GenBank/DDBJ whole genome shotgun (WGS) entry which is preliminary data.</text>
</comment>
<dbReference type="InterPro" id="IPR011050">
    <property type="entry name" value="Pectin_lyase_fold/virulence"/>
</dbReference>
<reference evidence="12" key="1">
    <citation type="submission" date="2023-11" db="EMBL/GenBank/DDBJ databases">
        <authorList>
            <person name="De Vega J J."/>
            <person name="De Vega J J."/>
        </authorList>
    </citation>
    <scope>NUCLEOTIDE SEQUENCE</scope>
</reference>
<keyword evidence="7" id="KW-0325">Glycoprotein</keyword>
<dbReference type="GO" id="GO:0046576">
    <property type="term" value="F:rhamnogalacturonan alpha-L-rhamnopyranosyl-(1-&gt;4)-alpha-D-galactopyranosyluronide lyase activity"/>
    <property type="evidence" value="ECO:0007669"/>
    <property type="project" value="UniProtKB-ARBA"/>
</dbReference>